<protein>
    <recommendedName>
        <fullName evidence="1">Methyltransferase type 11 domain-containing protein</fullName>
    </recommendedName>
</protein>
<dbReference type="GO" id="GO:0008757">
    <property type="term" value="F:S-adenosylmethionine-dependent methyltransferase activity"/>
    <property type="evidence" value="ECO:0007669"/>
    <property type="project" value="InterPro"/>
</dbReference>
<dbReference type="InterPro" id="IPR029063">
    <property type="entry name" value="SAM-dependent_MTases_sf"/>
</dbReference>
<dbReference type="Pfam" id="PF08241">
    <property type="entry name" value="Methyltransf_11"/>
    <property type="match status" value="1"/>
</dbReference>
<keyword evidence="3" id="KW-1185">Reference proteome</keyword>
<sequence length="203" mass="23110">MHPNSKLLFQKYAKSLFKDNMRVLEIGPEGHPSTYQEIVGNDTITWETLDMISNEELTYRVDSEYAYPIASETFDIIISGQVIEHIRKVWLWVEELSRISKVGGKVITIGPVSWPYHEAPVDCWRIHPEGMKALYEHAGLNVELSISETLEVTSTASRRMVPATSFIPQPIYKSVVKRLLGWPIPYSIDTITIGVKEFESGKN</sequence>
<dbReference type="Gene3D" id="3.40.50.150">
    <property type="entry name" value="Vaccinia Virus protein VP39"/>
    <property type="match status" value="1"/>
</dbReference>
<dbReference type="EMBL" id="MLAW01000016">
    <property type="protein sequence ID" value="OJJ25511.1"/>
    <property type="molecule type" value="Genomic_DNA"/>
</dbReference>
<name>A0A1L9QS72_9CYAN</name>
<evidence type="ECO:0000313" key="3">
    <source>
        <dbReference type="Proteomes" id="UP000183940"/>
    </source>
</evidence>
<dbReference type="InterPro" id="IPR013216">
    <property type="entry name" value="Methyltransf_11"/>
</dbReference>
<dbReference type="STRING" id="1925591.BI308_11110"/>
<proteinExistence type="predicted"/>
<dbReference type="SUPFAM" id="SSF53335">
    <property type="entry name" value="S-adenosyl-L-methionine-dependent methyltransferases"/>
    <property type="match status" value="1"/>
</dbReference>
<accession>A0A1L9QS72</accession>
<dbReference type="AlphaFoldDB" id="A0A1L9QS72"/>
<organism evidence="2 3">
    <name type="scientific">Roseofilum reptotaenium AO1-A</name>
    <dbReference type="NCBI Taxonomy" id="1925591"/>
    <lineage>
        <taxon>Bacteria</taxon>
        <taxon>Bacillati</taxon>
        <taxon>Cyanobacteriota</taxon>
        <taxon>Cyanophyceae</taxon>
        <taxon>Desertifilales</taxon>
        <taxon>Desertifilaceae</taxon>
        <taxon>Roseofilum</taxon>
    </lineage>
</organism>
<gene>
    <name evidence="2" type="ORF">BI308_11110</name>
</gene>
<comment type="caution">
    <text evidence="2">The sequence shown here is derived from an EMBL/GenBank/DDBJ whole genome shotgun (WGS) entry which is preliminary data.</text>
</comment>
<dbReference type="Proteomes" id="UP000183940">
    <property type="component" value="Unassembled WGS sequence"/>
</dbReference>
<feature type="domain" description="Methyltransferase type 11" evidence="1">
    <location>
        <begin position="57"/>
        <end position="107"/>
    </location>
</feature>
<evidence type="ECO:0000259" key="1">
    <source>
        <dbReference type="Pfam" id="PF08241"/>
    </source>
</evidence>
<reference evidence="2" key="1">
    <citation type="submission" date="2016-10" db="EMBL/GenBank/DDBJ databases">
        <title>CRISPR-Cas defence system in Roseofilum reptotaenium: evidence of a bacteriophage-cyanobacterium arms race in the coral black band disease.</title>
        <authorList>
            <person name="Buerger P."/>
            <person name="Wood-Charlson E.M."/>
            <person name="Weynberg K.D."/>
            <person name="Willis B."/>
            <person name="Van Oppen M.J."/>
        </authorList>
    </citation>
    <scope>NUCLEOTIDE SEQUENCE [LARGE SCALE GENOMIC DNA]</scope>
    <source>
        <strain evidence="2">AO1-A</strain>
    </source>
</reference>
<evidence type="ECO:0000313" key="2">
    <source>
        <dbReference type="EMBL" id="OJJ25511.1"/>
    </source>
</evidence>